<comment type="similarity">
    <text evidence="1 6">Belongs to the universal ribosomal protein uL18 family.</text>
</comment>
<dbReference type="EMBL" id="AP018929">
    <property type="protein sequence ID" value="BBG24384.1"/>
    <property type="molecule type" value="Genomic_DNA"/>
</dbReference>
<comment type="subunit">
    <text evidence="6">Part of the 50S ribosomal subunit. Contacts the 5S and 23S rRNAs.</text>
</comment>
<dbReference type="Gene3D" id="3.30.420.100">
    <property type="match status" value="1"/>
</dbReference>
<keyword evidence="4 6" id="KW-0689">Ribosomal protein</keyword>
<reference evidence="10" key="1">
    <citation type="submission" date="2018-09" db="EMBL/GenBank/DDBJ databases">
        <title>Complete Genome Sequencing of Sulfolobus sp. JCM 16834.</title>
        <authorList>
            <person name="Kato S."/>
            <person name="Itoh T."/>
            <person name="Ohkuma M."/>
        </authorList>
    </citation>
    <scope>NUCLEOTIDE SEQUENCE [LARGE SCALE GENOMIC DNA]</scope>
    <source>
        <strain evidence="10">IC-007</strain>
    </source>
</reference>
<evidence type="ECO:0000256" key="5">
    <source>
        <dbReference type="ARBA" id="ARBA00023274"/>
    </source>
</evidence>
<dbReference type="STRING" id="1294262.GCA_001316085_00326"/>
<evidence type="ECO:0000256" key="3">
    <source>
        <dbReference type="ARBA" id="ARBA00022884"/>
    </source>
</evidence>
<evidence type="ECO:0000256" key="1">
    <source>
        <dbReference type="ARBA" id="ARBA00007116"/>
    </source>
</evidence>
<name>A0A510E3P3_9CREN</name>
<evidence type="ECO:0000313" key="8">
    <source>
        <dbReference type="EMBL" id="BBG27142.1"/>
    </source>
</evidence>
<keyword evidence="2 6" id="KW-0699">rRNA-binding</keyword>
<dbReference type="GO" id="GO:0003735">
    <property type="term" value="F:structural constituent of ribosome"/>
    <property type="evidence" value="ECO:0007669"/>
    <property type="project" value="InterPro"/>
</dbReference>
<dbReference type="GO" id="GO:0022625">
    <property type="term" value="C:cytosolic large ribosomal subunit"/>
    <property type="evidence" value="ECO:0007669"/>
    <property type="project" value="TreeGrafter"/>
</dbReference>
<gene>
    <name evidence="6" type="primary">rpl18</name>
    <name evidence="7" type="ORF">IC006_1696</name>
    <name evidence="8" type="ORF">IC007_1674</name>
</gene>
<dbReference type="InterPro" id="IPR057267">
    <property type="entry name" value="Rbsml_uL18_arch"/>
</dbReference>
<dbReference type="Pfam" id="PF17144">
    <property type="entry name" value="Ribosomal_L5e"/>
    <property type="match status" value="1"/>
</dbReference>
<keyword evidence="5 6" id="KW-0687">Ribonucleoprotein</keyword>
<dbReference type="PANTHER" id="PTHR23410">
    <property type="entry name" value="RIBOSOMAL PROTEIN L5-RELATED"/>
    <property type="match status" value="1"/>
</dbReference>
<keyword evidence="9" id="KW-1185">Reference proteome</keyword>
<dbReference type="PANTHER" id="PTHR23410:SF12">
    <property type="entry name" value="LARGE RIBOSOMAL SUBUNIT PROTEIN UL18"/>
    <property type="match status" value="1"/>
</dbReference>
<dbReference type="Proteomes" id="UP000325030">
    <property type="component" value="Chromosome"/>
</dbReference>
<dbReference type="SUPFAM" id="SSF53137">
    <property type="entry name" value="Translational machinery components"/>
    <property type="match status" value="1"/>
</dbReference>
<dbReference type="GeneID" id="41718010"/>
<comment type="function">
    <text evidence="6">This is one of the proteins that bind and probably mediate the attachment of the 5S RNA into the large ribosomal subunit, where it forms part of the central protuberance.</text>
</comment>
<keyword evidence="3 6" id="KW-0694">RNA-binding</keyword>
<evidence type="ECO:0000256" key="6">
    <source>
        <dbReference type="HAMAP-Rule" id="MF_01337"/>
    </source>
</evidence>
<evidence type="ECO:0000313" key="7">
    <source>
        <dbReference type="EMBL" id="BBG24384.1"/>
    </source>
</evidence>
<dbReference type="AlphaFoldDB" id="A0A510E3P3"/>
<dbReference type="EMBL" id="AP018930">
    <property type="protein sequence ID" value="BBG27142.1"/>
    <property type="molecule type" value="Genomic_DNA"/>
</dbReference>
<dbReference type="OrthoDB" id="8644at2157"/>
<dbReference type="NCBIfam" id="NF006342">
    <property type="entry name" value="PRK08569.1"/>
    <property type="match status" value="1"/>
</dbReference>
<dbReference type="Proteomes" id="UP000322983">
    <property type="component" value="Chromosome"/>
</dbReference>
<evidence type="ECO:0000313" key="10">
    <source>
        <dbReference type="Proteomes" id="UP000325030"/>
    </source>
</evidence>
<dbReference type="HAMAP" id="MF_01337_A">
    <property type="entry name" value="Ribosomal_uL18_A"/>
    <property type="match status" value="1"/>
</dbReference>
<dbReference type="RefSeq" id="WP_054844964.1">
    <property type="nucleotide sequence ID" value="NZ_AP018929.1"/>
</dbReference>
<evidence type="ECO:0000256" key="2">
    <source>
        <dbReference type="ARBA" id="ARBA00022730"/>
    </source>
</evidence>
<evidence type="ECO:0000256" key="4">
    <source>
        <dbReference type="ARBA" id="ARBA00022980"/>
    </source>
</evidence>
<dbReference type="InterPro" id="IPR005485">
    <property type="entry name" value="Rbsml_uL18_euk_arch"/>
</dbReference>
<proteinExistence type="inferred from homology"/>
<protein>
    <recommendedName>
        <fullName evidence="6">Large ribosomal subunit protein uL18</fullName>
    </recommendedName>
</protein>
<reference evidence="8 9" key="2">
    <citation type="journal article" date="2020" name="Int. J. Syst. Evol. Microbiol.">
        <title>Sulfuracidifex tepidarius gen. nov., sp. nov. and transfer of Sulfolobus metallicus Huber and Stetter 1992 to the genus Sulfuracidifex as Sulfuracidifex metallicus comb. nov.</title>
        <authorList>
            <person name="Itoh T."/>
            <person name="Miura T."/>
            <person name="Sakai H.D."/>
            <person name="Kato S."/>
            <person name="Ohkuma M."/>
            <person name="Takashina T."/>
        </authorList>
    </citation>
    <scope>NUCLEOTIDE SEQUENCE</scope>
    <source>
        <strain evidence="7 9">IC-006</strain>
        <strain evidence="8">IC-007</strain>
    </source>
</reference>
<accession>A0A510DW31</accession>
<dbReference type="CDD" id="cd00432">
    <property type="entry name" value="Ribosomal_L18_L5e"/>
    <property type="match status" value="1"/>
</dbReference>
<dbReference type="GO" id="GO:0000027">
    <property type="term" value="P:ribosomal large subunit assembly"/>
    <property type="evidence" value="ECO:0007669"/>
    <property type="project" value="TreeGrafter"/>
</dbReference>
<dbReference type="GO" id="GO:0008097">
    <property type="term" value="F:5S rRNA binding"/>
    <property type="evidence" value="ECO:0007669"/>
    <property type="project" value="InterPro"/>
</dbReference>
<dbReference type="KEGG" id="step:IC006_1696"/>
<sequence>MSKGANYNLKFRRRVEGKTNYYRRYIYVTTDAVREVVRLTNQHVIVQFYQIEEKGDKTIAAAHSIELVKKFGWKGDTDNTSATYLTGYLAGKRALKAGINEAVVDIGMFKPITGSRIFYAVKGSVDAGIQIPLGEVQIIEERIKGEHISEYAEKLEEENPELFNKIFSRYLKRGLNPKDLPSHFEEVFNKIKENGA</sequence>
<dbReference type="GO" id="GO:0006412">
    <property type="term" value="P:translation"/>
    <property type="evidence" value="ECO:0007669"/>
    <property type="project" value="UniProtKB-UniRule"/>
</dbReference>
<accession>A0A510E3P3</accession>
<organism evidence="8 10">
    <name type="scientific">Sulfuracidifex tepidarius</name>
    <dbReference type="NCBI Taxonomy" id="1294262"/>
    <lineage>
        <taxon>Archaea</taxon>
        <taxon>Thermoproteota</taxon>
        <taxon>Thermoprotei</taxon>
        <taxon>Sulfolobales</taxon>
        <taxon>Sulfolobaceae</taxon>
        <taxon>Sulfuracidifex</taxon>
    </lineage>
</organism>
<dbReference type="InterPro" id="IPR057268">
    <property type="entry name" value="Ribosomal_L18"/>
</dbReference>
<evidence type="ECO:0000313" key="9">
    <source>
        <dbReference type="Proteomes" id="UP000322983"/>
    </source>
</evidence>